<keyword evidence="2" id="KW-1185">Reference proteome</keyword>
<dbReference type="AlphaFoldDB" id="A0A9Q1HHJ7"/>
<dbReference type="OrthoDB" id="10034966at2759"/>
<gene>
    <name evidence="1" type="ORF">HOLleu_03331</name>
</gene>
<evidence type="ECO:0000313" key="2">
    <source>
        <dbReference type="Proteomes" id="UP001152320"/>
    </source>
</evidence>
<sequence>MRTSRYSTVLKRHIERQHRVEDPKFNNGEMHARDNIANDGLQEFGDHRSFQLPMDYDPEPDEILDKEDVTEMVASSVARMKASSSITQSTVDHVISETSNLFSNVIGVLKVQTERFFQHKGIEDDDEKRTLLDLFDQLKNPFENLETARQQRKYFIHHDHFIKPREVPFAVAFYPRNNWNTGHVDQVVKSLTFQYIPLHALLKCVLESKGFMQTVLHSRGDGVMRDFCDGEFCQQHDFFSDSRNIKLLLYVDECEIANPLGSKAGLHKIGVIYCTIRNLPPKLCSSLSNCFLGALYNAGDAKTFGLNPILQPLVNDIRQLEQGGLYITTDVFEGTVFATIAQLAGDNGPKADIKIKVAKAVIEEFPMLKDEEGQGFVCEE</sequence>
<protein>
    <submittedName>
        <fullName evidence="1">Uncharacterized protein</fullName>
    </submittedName>
</protein>
<dbReference type="Proteomes" id="UP001152320">
    <property type="component" value="Chromosome 1"/>
</dbReference>
<organism evidence="1 2">
    <name type="scientific">Holothuria leucospilota</name>
    <name type="common">Black long sea cucumber</name>
    <name type="synonym">Mertensiothuria leucospilota</name>
    <dbReference type="NCBI Taxonomy" id="206669"/>
    <lineage>
        <taxon>Eukaryota</taxon>
        <taxon>Metazoa</taxon>
        <taxon>Echinodermata</taxon>
        <taxon>Eleutherozoa</taxon>
        <taxon>Echinozoa</taxon>
        <taxon>Holothuroidea</taxon>
        <taxon>Aspidochirotacea</taxon>
        <taxon>Aspidochirotida</taxon>
        <taxon>Holothuriidae</taxon>
        <taxon>Holothuria</taxon>
    </lineage>
</organism>
<dbReference type="Pfam" id="PF02992">
    <property type="entry name" value="Transposase_21"/>
    <property type="match status" value="1"/>
</dbReference>
<reference evidence="1" key="1">
    <citation type="submission" date="2021-10" db="EMBL/GenBank/DDBJ databases">
        <title>Tropical sea cucumber genome reveals ecological adaptation and Cuvierian tubules defense mechanism.</title>
        <authorList>
            <person name="Chen T."/>
        </authorList>
    </citation>
    <scope>NUCLEOTIDE SEQUENCE</scope>
    <source>
        <strain evidence="1">Nanhai2018</strain>
        <tissue evidence="1">Muscle</tissue>
    </source>
</reference>
<accession>A0A9Q1HHJ7</accession>
<comment type="caution">
    <text evidence="1">The sequence shown here is derived from an EMBL/GenBank/DDBJ whole genome shotgun (WGS) entry which is preliminary data.</text>
</comment>
<name>A0A9Q1HHJ7_HOLLE</name>
<dbReference type="EMBL" id="JAIZAY010000001">
    <property type="protein sequence ID" value="KAJ8050217.1"/>
    <property type="molecule type" value="Genomic_DNA"/>
</dbReference>
<proteinExistence type="predicted"/>
<dbReference type="InterPro" id="IPR004242">
    <property type="entry name" value="Transposase_21"/>
</dbReference>
<evidence type="ECO:0000313" key="1">
    <source>
        <dbReference type="EMBL" id="KAJ8050217.1"/>
    </source>
</evidence>